<keyword evidence="1" id="KW-0812">Transmembrane</keyword>
<organism evidence="2 3">
    <name type="scientific">Parapedobacter koreensis</name>
    <dbReference type="NCBI Taxonomy" id="332977"/>
    <lineage>
        <taxon>Bacteria</taxon>
        <taxon>Pseudomonadati</taxon>
        <taxon>Bacteroidota</taxon>
        <taxon>Sphingobacteriia</taxon>
        <taxon>Sphingobacteriales</taxon>
        <taxon>Sphingobacteriaceae</taxon>
        <taxon>Parapedobacter</taxon>
    </lineage>
</organism>
<keyword evidence="1" id="KW-0472">Membrane</keyword>
<dbReference type="Proteomes" id="UP000198916">
    <property type="component" value="Unassembled WGS sequence"/>
</dbReference>
<feature type="transmembrane region" description="Helical" evidence="1">
    <location>
        <begin position="9"/>
        <end position="26"/>
    </location>
</feature>
<dbReference type="STRING" id="332977.SAMN05421740_105166"/>
<keyword evidence="1" id="KW-1133">Transmembrane helix</keyword>
<name>A0A1H7Q4D3_9SPHI</name>
<keyword evidence="3" id="KW-1185">Reference proteome</keyword>
<gene>
    <name evidence="2" type="ORF">SAMN05421740_105166</name>
</gene>
<evidence type="ECO:0008006" key="4">
    <source>
        <dbReference type="Google" id="ProtNLM"/>
    </source>
</evidence>
<sequence length="76" mass="9022">MNKYLRRGLLYTIAGLVLGAVGYYLMALEIRLYKWVMIIGVILFGIGFLTIFYSFIRKIERQSILEERKERQNDNE</sequence>
<dbReference type="AlphaFoldDB" id="A0A1H7Q4D3"/>
<proteinExistence type="predicted"/>
<protein>
    <recommendedName>
        <fullName evidence="4">Signal peptidase</fullName>
    </recommendedName>
</protein>
<feature type="transmembrane region" description="Helical" evidence="1">
    <location>
        <begin position="32"/>
        <end position="56"/>
    </location>
</feature>
<evidence type="ECO:0000256" key="1">
    <source>
        <dbReference type="SAM" id="Phobius"/>
    </source>
</evidence>
<evidence type="ECO:0000313" key="2">
    <source>
        <dbReference type="EMBL" id="SEL42689.1"/>
    </source>
</evidence>
<dbReference type="EMBL" id="FNZR01000005">
    <property type="protein sequence ID" value="SEL42689.1"/>
    <property type="molecule type" value="Genomic_DNA"/>
</dbReference>
<reference evidence="3" key="1">
    <citation type="submission" date="2016-10" db="EMBL/GenBank/DDBJ databases">
        <authorList>
            <person name="Varghese N."/>
            <person name="Submissions S."/>
        </authorList>
    </citation>
    <scope>NUCLEOTIDE SEQUENCE [LARGE SCALE GENOMIC DNA]</scope>
    <source>
        <strain evidence="3">Jip14</strain>
    </source>
</reference>
<dbReference type="RefSeq" id="WP_090606258.1">
    <property type="nucleotide sequence ID" value="NZ_FNZR01000005.1"/>
</dbReference>
<accession>A0A1H7Q4D3</accession>
<dbReference type="OrthoDB" id="713823at2"/>
<evidence type="ECO:0000313" key="3">
    <source>
        <dbReference type="Proteomes" id="UP000198916"/>
    </source>
</evidence>